<feature type="compositionally biased region" description="Low complexity" evidence="1">
    <location>
        <begin position="92"/>
        <end position="116"/>
    </location>
</feature>
<gene>
    <name evidence="2" type="ORF">DDB_G0268070</name>
</gene>
<dbReference type="PANTHER" id="PTHR24114">
    <property type="entry name" value="LEUCINE RICH REPEAT FAMILY PROTEIN"/>
    <property type="match status" value="1"/>
</dbReference>
<dbReference type="dictyBase" id="DDB_G0268070"/>
<dbReference type="SMR" id="Q55FK1"/>
<dbReference type="GeneID" id="8616339"/>
<reference evidence="2 3" key="1">
    <citation type="journal article" date="2005" name="Nature">
        <title>The genome of the social amoeba Dictyostelium discoideum.</title>
        <authorList>
            <consortium name="The Dictyostelium discoideum Sequencing Consortium"/>
            <person name="Eichinger L."/>
            <person name="Pachebat J.A."/>
            <person name="Glockner G."/>
            <person name="Rajandream M.A."/>
            <person name="Sucgang R."/>
            <person name="Berriman M."/>
            <person name="Song J."/>
            <person name="Olsen R."/>
            <person name="Szafranski K."/>
            <person name="Xu Q."/>
            <person name="Tunggal B."/>
            <person name="Kummerfeld S."/>
            <person name="Madera M."/>
            <person name="Konfortov B.A."/>
            <person name="Rivero F."/>
            <person name="Bankier A.T."/>
            <person name="Lehmann R."/>
            <person name="Hamlin N."/>
            <person name="Davies R."/>
            <person name="Gaudet P."/>
            <person name="Fey P."/>
            <person name="Pilcher K."/>
            <person name="Chen G."/>
            <person name="Saunders D."/>
            <person name="Sodergren E."/>
            <person name="Davis P."/>
            <person name="Kerhornou A."/>
            <person name="Nie X."/>
            <person name="Hall N."/>
            <person name="Anjard C."/>
            <person name="Hemphill L."/>
            <person name="Bason N."/>
            <person name="Farbrother P."/>
            <person name="Desany B."/>
            <person name="Just E."/>
            <person name="Morio T."/>
            <person name="Rost R."/>
            <person name="Churcher C."/>
            <person name="Cooper J."/>
            <person name="Haydock S."/>
            <person name="van Driessche N."/>
            <person name="Cronin A."/>
            <person name="Goodhead I."/>
            <person name="Muzny D."/>
            <person name="Mourier T."/>
            <person name="Pain A."/>
            <person name="Lu M."/>
            <person name="Harper D."/>
            <person name="Lindsay R."/>
            <person name="Hauser H."/>
            <person name="James K."/>
            <person name="Quiles M."/>
            <person name="Madan Babu M."/>
            <person name="Saito T."/>
            <person name="Buchrieser C."/>
            <person name="Wardroper A."/>
            <person name="Felder M."/>
            <person name="Thangavelu M."/>
            <person name="Johnson D."/>
            <person name="Knights A."/>
            <person name="Loulseged H."/>
            <person name="Mungall K."/>
            <person name="Oliver K."/>
            <person name="Price C."/>
            <person name="Quail M.A."/>
            <person name="Urushihara H."/>
            <person name="Hernandez J."/>
            <person name="Rabbinowitsch E."/>
            <person name="Steffen D."/>
            <person name="Sanders M."/>
            <person name="Ma J."/>
            <person name="Kohara Y."/>
            <person name="Sharp S."/>
            <person name="Simmonds M."/>
            <person name="Spiegler S."/>
            <person name="Tivey A."/>
            <person name="Sugano S."/>
            <person name="White B."/>
            <person name="Walker D."/>
            <person name="Woodward J."/>
            <person name="Winckler T."/>
            <person name="Tanaka Y."/>
            <person name="Shaulsky G."/>
            <person name="Schleicher M."/>
            <person name="Weinstock G."/>
            <person name="Rosenthal A."/>
            <person name="Cox E.C."/>
            <person name="Chisholm R.L."/>
            <person name="Gibbs R."/>
            <person name="Loomis W.F."/>
            <person name="Platzer M."/>
            <person name="Kay R.R."/>
            <person name="Williams J."/>
            <person name="Dear P.H."/>
            <person name="Noegel A.A."/>
            <person name="Barrell B."/>
            <person name="Kuspa A."/>
        </authorList>
    </citation>
    <scope>NUCLEOTIDE SEQUENCE [LARGE SCALE GENOMIC DNA]</scope>
    <source>
        <strain evidence="2 3">AX4</strain>
    </source>
</reference>
<dbReference type="OMA" id="RACGING"/>
<accession>Q55FK1</accession>
<dbReference type="eggNOG" id="ENOG502RH3F">
    <property type="taxonomic scope" value="Eukaryota"/>
</dbReference>
<dbReference type="PaxDb" id="44689-DDB0189757"/>
<dbReference type="EMBL" id="AAFI02000003">
    <property type="protein sequence ID" value="EAL73488.1"/>
    <property type="molecule type" value="Genomic_DNA"/>
</dbReference>
<dbReference type="Gene3D" id="3.80.10.10">
    <property type="entry name" value="Ribonuclease Inhibitor"/>
    <property type="match status" value="1"/>
</dbReference>
<protein>
    <recommendedName>
        <fullName evidence="4">F-box domain-containing protein</fullName>
    </recommendedName>
</protein>
<feature type="region of interest" description="Disordered" evidence="1">
    <location>
        <begin position="1"/>
        <end position="34"/>
    </location>
</feature>
<dbReference type="InterPro" id="IPR052394">
    <property type="entry name" value="LRR-containing"/>
</dbReference>
<name>Q55FK1_DICDI</name>
<dbReference type="Proteomes" id="UP000002195">
    <property type="component" value="Unassembled WGS sequence"/>
</dbReference>
<dbReference type="FunCoup" id="Q55FK1">
    <property type="interactions" value="877"/>
</dbReference>
<dbReference type="KEGG" id="ddi:DDB_G0268070"/>
<proteinExistence type="predicted"/>
<evidence type="ECO:0008006" key="4">
    <source>
        <dbReference type="Google" id="ProtNLM"/>
    </source>
</evidence>
<evidence type="ECO:0000256" key="1">
    <source>
        <dbReference type="SAM" id="MobiDB-lite"/>
    </source>
</evidence>
<dbReference type="InterPro" id="IPR032675">
    <property type="entry name" value="LRR_dom_sf"/>
</dbReference>
<dbReference type="VEuPathDB" id="AmoebaDB:DDB_G0268070"/>
<dbReference type="RefSeq" id="XP_647532.1">
    <property type="nucleotide sequence ID" value="XM_642440.1"/>
</dbReference>
<feature type="compositionally biased region" description="Basic residues" evidence="1">
    <location>
        <begin position="23"/>
        <end position="33"/>
    </location>
</feature>
<evidence type="ECO:0000313" key="3">
    <source>
        <dbReference type="Proteomes" id="UP000002195"/>
    </source>
</evidence>
<dbReference type="SMART" id="SM00368">
    <property type="entry name" value="LRR_RI"/>
    <property type="match status" value="3"/>
</dbReference>
<evidence type="ECO:0000313" key="2">
    <source>
        <dbReference type="EMBL" id="EAL73488.1"/>
    </source>
</evidence>
<dbReference type="AlphaFoldDB" id="Q55FK1"/>
<sequence>MSIFFKKSNKKENETSSKSTSKSNKKSNKKQPKKTIESLPNIILINIFSIISDEYHENISDFRFICKLWSDLICKNVSIRINFNKPTTMLQSPRSPTTSSTSKNNKSPTLNSAQLQAQQAQQQTPLGFYHIQRTIVKFSRIRYLSFRNNLSLDVDLLLDIFNGTQKKFSDSLQHLDIGKMELEKRDPKMQLVNRVLTNFPNLVALDISDNELTVQSISAFKDTLKNWKSHPHLSCLNLSVNKIDSGGSLILGEAIFKDDDDDNENNNKSKIEFLNLRSCLLVEKSLENLLCGENNNGKLYKKVLNLNSLLIGHNFIGSSSSSSSSSGDENCGGIKILEKLLLKSSKLQYLDLEYCSIGMNGFTELSPSLLSSCSSTLIYVDLTCNKIDTSDSTKQFEDSIERNKDSLTMKFFDTTMNKWNFEKLKSRSEYVQLPMLCQKQYAFRYLLVDMVQSIQKNGYYYPTICKISQQQQQQLTK</sequence>
<organism evidence="2 3">
    <name type="scientific">Dictyostelium discoideum</name>
    <name type="common">Social amoeba</name>
    <dbReference type="NCBI Taxonomy" id="44689"/>
    <lineage>
        <taxon>Eukaryota</taxon>
        <taxon>Amoebozoa</taxon>
        <taxon>Evosea</taxon>
        <taxon>Eumycetozoa</taxon>
        <taxon>Dictyostelia</taxon>
        <taxon>Dictyosteliales</taxon>
        <taxon>Dictyosteliaceae</taxon>
        <taxon>Dictyostelium</taxon>
    </lineage>
</organism>
<feature type="region of interest" description="Disordered" evidence="1">
    <location>
        <begin position="88"/>
        <end position="116"/>
    </location>
</feature>
<keyword evidence="3" id="KW-1185">Reference proteome</keyword>
<comment type="caution">
    <text evidence="2">The sequence shown here is derived from an EMBL/GenBank/DDBJ whole genome shotgun (WGS) entry which is preliminary data.</text>
</comment>
<dbReference type="InParanoid" id="Q55FK1"/>
<dbReference type="SUPFAM" id="SSF52047">
    <property type="entry name" value="RNI-like"/>
    <property type="match status" value="1"/>
</dbReference>
<dbReference type="PANTHER" id="PTHR24114:SF2">
    <property type="entry name" value="F-BOX DOMAIN-CONTAINING PROTEIN-RELATED"/>
    <property type="match status" value="1"/>
</dbReference>
<dbReference type="HOGENOM" id="CLU_572981_0_0_1"/>